<evidence type="ECO:0000313" key="13">
    <source>
        <dbReference type="Proteomes" id="UP000002417"/>
    </source>
</evidence>
<evidence type="ECO:0000256" key="10">
    <source>
        <dbReference type="RuleBase" id="RU003956"/>
    </source>
</evidence>
<dbReference type="SUPFAM" id="SSF53056">
    <property type="entry name" value="beta-carbonic anhydrase, cab"/>
    <property type="match status" value="1"/>
</dbReference>
<dbReference type="PROSITE" id="PS00705">
    <property type="entry name" value="PROK_CO2_ANHYDRASE_2"/>
    <property type="match status" value="1"/>
</dbReference>
<dbReference type="EMBL" id="CP000781">
    <property type="protein sequence ID" value="ABS69370.1"/>
    <property type="molecule type" value="Genomic_DNA"/>
</dbReference>
<dbReference type="EC" id="4.2.1.1" evidence="2 10"/>
<dbReference type="InterPro" id="IPR036874">
    <property type="entry name" value="Carbonic_anhydrase_sf"/>
</dbReference>
<comment type="similarity">
    <text evidence="1 10">Belongs to the beta-class carbonic anhydrase family.</text>
</comment>
<evidence type="ECO:0000256" key="5">
    <source>
        <dbReference type="ARBA" id="ARBA00022833"/>
    </source>
</evidence>
<accession>A7IMX7</accession>
<evidence type="ECO:0000256" key="3">
    <source>
        <dbReference type="ARBA" id="ARBA00014628"/>
    </source>
</evidence>
<dbReference type="PANTHER" id="PTHR11002:SF76">
    <property type="entry name" value="CARBONIC ANHYDRASE"/>
    <property type="match status" value="1"/>
</dbReference>
<dbReference type="InterPro" id="IPR001765">
    <property type="entry name" value="Carbonic_anhydrase"/>
</dbReference>
<evidence type="ECO:0000256" key="8">
    <source>
        <dbReference type="ARBA" id="ARBA00048348"/>
    </source>
</evidence>
<feature type="binding site" evidence="9">
    <location>
        <position position="153"/>
    </location>
    <ligand>
        <name>Zn(2+)</name>
        <dbReference type="ChEBI" id="CHEBI:29105"/>
    </ligand>
</feature>
<reference evidence="12 13" key="1">
    <citation type="submission" date="2007-07" db="EMBL/GenBank/DDBJ databases">
        <title>Complete sequence of chromosome of Xanthobacter autotrophicus Py2.</title>
        <authorList>
            <consortium name="US DOE Joint Genome Institute"/>
            <person name="Copeland A."/>
            <person name="Lucas S."/>
            <person name="Lapidus A."/>
            <person name="Barry K."/>
            <person name="Glavina del Rio T."/>
            <person name="Hammon N."/>
            <person name="Israni S."/>
            <person name="Dalin E."/>
            <person name="Tice H."/>
            <person name="Pitluck S."/>
            <person name="Sims D."/>
            <person name="Brettin T."/>
            <person name="Bruce D."/>
            <person name="Detter J.C."/>
            <person name="Han C."/>
            <person name="Tapia R."/>
            <person name="Brainard J."/>
            <person name="Schmutz J."/>
            <person name="Larimer F."/>
            <person name="Land M."/>
            <person name="Hauser L."/>
            <person name="Kyrpides N."/>
            <person name="Kim E."/>
            <person name="Ensigns S.A."/>
            <person name="Richardson P."/>
        </authorList>
    </citation>
    <scope>NUCLEOTIDE SEQUENCE [LARGE SCALE GENOMIC DNA]</scope>
    <source>
        <strain evidence="13">ATCC BAA-1158 / Py2</strain>
    </source>
</reference>
<keyword evidence="5 9" id="KW-0862">Zinc</keyword>
<dbReference type="GO" id="GO:0004089">
    <property type="term" value="F:carbonate dehydratase activity"/>
    <property type="evidence" value="ECO:0007669"/>
    <property type="project" value="UniProtKB-UniRule"/>
</dbReference>
<dbReference type="KEGG" id="xau:Xaut_4148"/>
<feature type="binding site" evidence="9">
    <location>
        <position position="92"/>
    </location>
    <ligand>
        <name>Zn(2+)</name>
        <dbReference type="ChEBI" id="CHEBI:29105"/>
    </ligand>
</feature>
<evidence type="ECO:0000256" key="2">
    <source>
        <dbReference type="ARBA" id="ARBA00012925"/>
    </source>
</evidence>
<sequence length="255" mass="27829">MEAFINPGTGRPDTGPVTGLPQRRTGRGNLAGLTRPSRSDFRALSRLDGRARVDDLISGYRRFREVAWPERKQLFERLAARGQKPETLVIACSDSRVDPQMIFDAGPGQMFVVRNVANLVPPFLPDTNYHGTSAAIEFAVRVLKVRDVIVMGHAQCGGVHALLEGAPPGAEDFVAGWMKIAEPARLMAEDASLPIDQRQRFCEQCCVKLSLANLAGFPWVAERISAGELQLHGAYFGVATGQLELLDDDGTFKAV</sequence>
<dbReference type="CDD" id="cd00884">
    <property type="entry name" value="beta_CA_cladeB"/>
    <property type="match status" value="1"/>
</dbReference>
<dbReference type="PhylomeDB" id="A7IMX7"/>
<keyword evidence="6 10" id="KW-0456">Lyase</keyword>
<dbReference type="HOGENOM" id="CLU_053879_5_3_5"/>
<feature type="binding site" evidence="9">
    <location>
        <position position="94"/>
    </location>
    <ligand>
        <name>Zn(2+)</name>
        <dbReference type="ChEBI" id="CHEBI:29105"/>
    </ligand>
</feature>
<keyword evidence="13" id="KW-1185">Reference proteome</keyword>
<dbReference type="InterPro" id="IPR045066">
    <property type="entry name" value="Beta_CA_cladeB"/>
</dbReference>
<feature type="binding site" evidence="9">
    <location>
        <position position="156"/>
    </location>
    <ligand>
        <name>Zn(2+)</name>
        <dbReference type="ChEBI" id="CHEBI:29105"/>
    </ligand>
</feature>
<dbReference type="InterPro" id="IPR015892">
    <property type="entry name" value="Carbonic_anhydrase_CS"/>
</dbReference>
<dbReference type="FunFam" id="3.40.1050.10:FF:000003">
    <property type="entry name" value="Carbonic anhydrase"/>
    <property type="match status" value="1"/>
</dbReference>
<evidence type="ECO:0000313" key="12">
    <source>
        <dbReference type="EMBL" id="ABS69370.1"/>
    </source>
</evidence>
<dbReference type="Pfam" id="PF00484">
    <property type="entry name" value="Pro_CA"/>
    <property type="match status" value="1"/>
</dbReference>
<keyword evidence="4 9" id="KW-0479">Metal-binding</keyword>
<protein>
    <recommendedName>
        <fullName evidence="3 10">Carbonic anhydrase</fullName>
        <ecNumber evidence="2 10">4.2.1.1</ecNumber>
    </recommendedName>
    <alternativeName>
        <fullName evidence="7 10">Carbonate dehydratase</fullName>
    </alternativeName>
</protein>
<dbReference type="Proteomes" id="UP000002417">
    <property type="component" value="Chromosome"/>
</dbReference>
<dbReference type="eggNOG" id="COG0288">
    <property type="taxonomic scope" value="Bacteria"/>
</dbReference>
<evidence type="ECO:0000256" key="9">
    <source>
        <dbReference type="PIRSR" id="PIRSR601765-1"/>
    </source>
</evidence>
<evidence type="ECO:0000256" key="6">
    <source>
        <dbReference type="ARBA" id="ARBA00023239"/>
    </source>
</evidence>
<evidence type="ECO:0000256" key="7">
    <source>
        <dbReference type="ARBA" id="ARBA00031969"/>
    </source>
</evidence>
<dbReference type="SMART" id="SM00947">
    <property type="entry name" value="Pro_CA"/>
    <property type="match status" value="1"/>
</dbReference>
<comment type="function">
    <text evidence="10">Reversible hydration of carbon dioxide.</text>
</comment>
<dbReference type="PANTHER" id="PTHR11002">
    <property type="entry name" value="CARBONIC ANHYDRASE"/>
    <property type="match status" value="1"/>
</dbReference>
<dbReference type="AlphaFoldDB" id="A7IMX7"/>
<dbReference type="GO" id="GO:0015976">
    <property type="term" value="P:carbon utilization"/>
    <property type="evidence" value="ECO:0007669"/>
    <property type="project" value="InterPro"/>
</dbReference>
<evidence type="ECO:0000256" key="1">
    <source>
        <dbReference type="ARBA" id="ARBA00006217"/>
    </source>
</evidence>
<comment type="cofactor">
    <cofactor evidence="9">
        <name>Zn(2+)</name>
        <dbReference type="ChEBI" id="CHEBI:29105"/>
    </cofactor>
    <text evidence="9">Binds 1 zinc ion per subunit.</text>
</comment>
<comment type="catalytic activity">
    <reaction evidence="8 10">
        <text>hydrogencarbonate + H(+) = CO2 + H2O</text>
        <dbReference type="Rhea" id="RHEA:10748"/>
        <dbReference type="ChEBI" id="CHEBI:15377"/>
        <dbReference type="ChEBI" id="CHEBI:15378"/>
        <dbReference type="ChEBI" id="CHEBI:16526"/>
        <dbReference type="ChEBI" id="CHEBI:17544"/>
        <dbReference type="EC" id="4.2.1.1"/>
    </reaction>
</comment>
<gene>
    <name evidence="12" type="ordered locus">Xaut_4148</name>
</gene>
<dbReference type="STRING" id="78245.Xaut_4148"/>
<dbReference type="GO" id="GO:0008270">
    <property type="term" value="F:zinc ion binding"/>
    <property type="evidence" value="ECO:0007669"/>
    <property type="project" value="UniProtKB-UniRule"/>
</dbReference>
<evidence type="ECO:0000256" key="11">
    <source>
        <dbReference type="SAM" id="MobiDB-lite"/>
    </source>
</evidence>
<dbReference type="Gene3D" id="3.40.1050.10">
    <property type="entry name" value="Carbonic anhydrase"/>
    <property type="match status" value="1"/>
</dbReference>
<proteinExistence type="inferred from homology"/>
<evidence type="ECO:0000256" key="4">
    <source>
        <dbReference type="ARBA" id="ARBA00022723"/>
    </source>
</evidence>
<organism evidence="12 13">
    <name type="scientific">Xanthobacter autotrophicus (strain ATCC BAA-1158 / Py2)</name>
    <dbReference type="NCBI Taxonomy" id="78245"/>
    <lineage>
        <taxon>Bacteria</taxon>
        <taxon>Pseudomonadati</taxon>
        <taxon>Pseudomonadota</taxon>
        <taxon>Alphaproteobacteria</taxon>
        <taxon>Hyphomicrobiales</taxon>
        <taxon>Xanthobacteraceae</taxon>
        <taxon>Xanthobacter</taxon>
    </lineage>
</organism>
<dbReference type="PROSITE" id="PS00704">
    <property type="entry name" value="PROK_CO2_ANHYDRASE_1"/>
    <property type="match status" value="1"/>
</dbReference>
<name>A7IMX7_XANP2</name>
<feature type="region of interest" description="Disordered" evidence="11">
    <location>
        <begin position="1"/>
        <end position="35"/>
    </location>
</feature>